<gene>
    <name evidence="2" type="ORF">DILT_LOCUS8345</name>
</gene>
<feature type="domain" description="Niemann-Pick C1 N-terminal" evidence="1">
    <location>
        <begin position="1"/>
        <end position="95"/>
    </location>
</feature>
<sequence>MRNMFCDFHCNANQSRIVEVLHTGWGRTITGIRVQIEPDFANAIFKDCSKIKFLWIRIVDKICIRKPCNAKEFFRSLGATGAMGGSSPYLIEFEFTK</sequence>
<dbReference type="Proteomes" id="UP000281553">
    <property type="component" value="Unassembled WGS sequence"/>
</dbReference>
<accession>A0A3P7L7J7</accession>
<evidence type="ECO:0000259" key="1">
    <source>
        <dbReference type="Pfam" id="PF16414"/>
    </source>
</evidence>
<dbReference type="OrthoDB" id="6252052at2759"/>
<name>A0A3P7L7J7_DIBLA</name>
<reference evidence="2 3" key="1">
    <citation type="submission" date="2018-11" db="EMBL/GenBank/DDBJ databases">
        <authorList>
            <consortium name="Pathogen Informatics"/>
        </authorList>
    </citation>
    <scope>NUCLEOTIDE SEQUENCE [LARGE SCALE GENOMIC DNA]</scope>
</reference>
<dbReference type="InterPro" id="IPR032190">
    <property type="entry name" value="NPC1_N"/>
</dbReference>
<dbReference type="AlphaFoldDB" id="A0A3P7L7J7"/>
<evidence type="ECO:0000313" key="2">
    <source>
        <dbReference type="EMBL" id="VDN12514.1"/>
    </source>
</evidence>
<proteinExistence type="predicted"/>
<organism evidence="2 3">
    <name type="scientific">Dibothriocephalus latus</name>
    <name type="common">Fish tapeworm</name>
    <name type="synonym">Diphyllobothrium latum</name>
    <dbReference type="NCBI Taxonomy" id="60516"/>
    <lineage>
        <taxon>Eukaryota</taxon>
        <taxon>Metazoa</taxon>
        <taxon>Spiralia</taxon>
        <taxon>Lophotrochozoa</taxon>
        <taxon>Platyhelminthes</taxon>
        <taxon>Cestoda</taxon>
        <taxon>Eucestoda</taxon>
        <taxon>Diphyllobothriidea</taxon>
        <taxon>Diphyllobothriidae</taxon>
        <taxon>Dibothriocephalus</taxon>
    </lineage>
</organism>
<protein>
    <recommendedName>
        <fullName evidence="1">Niemann-Pick C1 N-terminal domain-containing protein</fullName>
    </recommendedName>
</protein>
<keyword evidence="3" id="KW-1185">Reference proteome</keyword>
<dbReference type="EMBL" id="UYRU01054067">
    <property type="protein sequence ID" value="VDN12514.1"/>
    <property type="molecule type" value="Genomic_DNA"/>
</dbReference>
<evidence type="ECO:0000313" key="3">
    <source>
        <dbReference type="Proteomes" id="UP000281553"/>
    </source>
</evidence>
<dbReference type="Pfam" id="PF16414">
    <property type="entry name" value="NPC1_N"/>
    <property type="match status" value="1"/>
</dbReference>